<dbReference type="PANTHER" id="PTHR31973:SF189">
    <property type="entry name" value="TRANSPOSASE, MUDR, PLANT, MULE TRANSPOSASE DOMAIN PROTEIN-RELATED"/>
    <property type="match status" value="1"/>
</dbReference>
<feature type="region of interest" description="Disordered" evidence="1">
    <location>
        <begin position="307"/>
        <end position="355"/>
    </location>
</feature>
<protein>
    <submittedName>
        <fullName evidence="2">Uncharacterized protein</fullName>
    </submittedName>
</protein>
<evidence type="ECO:0000313" key="2">
    <source>
        <dbReference type="EMBL" id="GEU77008.1"/>
    </source>
</evidence>
<reference evidence="2" key="1">
    <citation type="journal article" date="2019" name="Sci. Rep.">
        <title>Draft genome of Tanacetum cinerariifolium, the natural source of mosquito coil.</title>
        <authorList>
            <person name="Yamashiro T."/>
            <person name="Shiraishi A."/>
            <person name="Satake H."/>
            <person name="Nakayama K."/>
        </authorList>
    </citation>
    <scope>NUCLEOTIDE SEQUENCE</scope>
</reference>
<dbReference type="PANTHER" id="PTHR31973">
    <property type="entry name" value="POLYPROTEIN, PUTATIVE-RELATED"/>
    <property type="match status" value="1"/>
</dbReference>
<evidence type="ECO:0000256" key="1">
    <source>
        <dbReference type="SAM" id="MobiDB-lite"/>
    </source>
</evidence>
<dbReference type="EMBL" id="BKCJ010007387">
    <property type="protein sequence ID" value="GEU77008.1"/>
    <property type="molecule type" value="Genomic_DNA"/>
</dbReference>
<dbReference type="AlphaFoldDB" id="A0A6L2MSP6"/>
<gene>
    <name evidence="2" type="ORF">Tci_048986</name>
</gene>
<accession>A0A6L2MSP6</accession>
<organism evidence="2">
    <name type="scientific">Tanacetum cinerariifolium</name>
    <name type="common">Dalmatian daisy</name>
    <name type="synonym">Chrysanthemum cinerariifolium</name>
    <dbReference type="NCBI Taxonomy" id="118510"/>
    <lineage>
        <taxon>Eukaryota</taxon>
        <taxon>Viridiplantae</taxon>
        <taxon>Streptophyta</taxon>
        <taxon>Embryophyta</taxon>
        <taxon>Tracheophyta</taxon>
        <taxon>Spermatophyta</taxon>
        <taxon>Magnoliopsida</taxon>
        <taxon>eudicotyledons</taxon>
        <taxon>Gunneridae</taxon>
        <taxon>Pentapetalae</taxon>
        <taxon>asterids</taxon>
        <taxon>campanulids</taxon>
        <taxon>Asterales</taxon>
        <taxon>Asteraceae</taxon>
        <taxon>Asteroideae</taxon>
        <taxon>Anthemideae</taxon>
        <taxon>Anthemidinae</taxon>
        <taxon>Tanacetum</taxon>
    </lineage>
</organism>
<proteinExistence type="predicted"/>
<comment type="caution">
    <text evidence="2">The sequence shown here is derived from an EMBL/GenBank/DDBJ whole genome shotgun (WGS) entry which is preliminary data.</text>
</comment>
<sequence length="355" mass="39889">MEPILGMRYETAQQLKMALANYGVVHGCQLLYMKNDWRQVLVYYGRNVVEGRCAVVKKPIKKAVKRHVNKKPDSQSRDSTSQEQSFQIKSLISEHKRCRNYNLGSLVTYKWIDMQYFKEIIKDTFMPLRKMRDDIRQKLMIDYRQALLDLNSGSTCTLDVVESDNGFVSFKRMYICFKRVKDGWLAGCRKVIGLDGCFLKHTCKGELLTAIGMDVNNQMYPIAWAVRVVCLSKWILRVGSKKRSSELWCESATQVFGSNIWKKTNDVLPLPPIIRKILDIPQKAKIKSSGETSWSQTHNLNLKLKKKTPGRKKQVFIGQCASRGGGRSGKGDGNDGSGSGSGVNDGSGSGGRGGG</sequence>
<feature type="compositionally biased region" description="Gly residues" evidence="1">
    <location>
        <begin position="334"/>
        <end position="355"/>
    </location>
</feature>
<name>A0A6L2MSP6_TANCI</name>